<dbReference type="Pfam" id="PF02321">
    <property type="entry name" value="OEP"/>
    <property type="match status" value="1"/>
</dbReference>
<reference evidence="8 9" key="1">
    <citation type="submission" date="2017-08" db="EMBL/GenBank/DDBJ databases">
        <title>Infants hospitalized years apart are colonized by the same room-sourced microbial strains.</title>
        <authorList>
            <person name="Brooks B."/>
            <person name="Olm M.R."/>
            <person name="Firek B.A."/>
            <person name="Baker R."/>
            <person name="Thomas B.C."/>
            <person name="Morowitz M.J."/>
            <person name="Banfield J.F."/>
        </authorList>
    </citation>
    <scope>NUCLEOTIDE SEQUENCE [LARGE SCALE GENOMIC DNA]</scope>
    <source>
        <strain evidence="8">S2_018_000_R2_101</strain>
    </source>
</reference>
<name>A0A2W5A3M1_9SPHN</name>
<evidence type="ECO:0000256" key="1">
    <source>
        <dbReference type="ARBA" id="ARBA00004442"/>
    </source>
</evidence>
<keyword evidence="3" id="KW-0813">Transport</keyword>
<dbReference type="AlphaFoldDB" id="A0A2W5A3M1"/>
<organism evidence="8 9">
    <name type="scientific">Sphingomonas sanxanigenens</name>
    <dbReference type="NCBI Taxonomy" id="397260"/>
    <lineage>
        <taxon>Bacteria</taxon>
        <taxon>Pseudomonadati</taxon>
        <taxon>Pseudomonadota</taxon>
        <taxon>Alphaproteobacteria</taxon>
        <taxon>Sphingomonadales</taxon>
        <taxon>Sphingomonadaceae</taxon>
        <taxon>Sphingomonas</taxon>
    </lineage>
</organism>
<keyword evidence="7" id="KW-0998">Cell outer membrane</keyword>
<gene>
    <name evidence="8" type="ORF">DI623_11150</name>
</gene>
<dbReference type="GO" id="GO:1990281">
    <property type="term" value="C:efflux pump complex"/>
    <property type="evidence" value="ECO:0007669"/>
    <property type="project" value="TreeGrafter"/>
</dbReference>
<dbReference type="InterPro" id="IPR003423">
    <property type="entry name" value="OMP_efflux"/>
</dbReference>
<proteinExistence type="inferred from homology"/>
<keyword evidence="4" id="KW-1134">Transmembrane beta strand</keyword>
<dbReference type="PANTHER" id="PTHR30026">
    <property type="entry name" value="OUTER MEMBRANE PROTEIN TOLC"/>
    <property type="match status" value="1"/>
</dbReference>
<evidence type="ECO:0000313" key="9">
    <source>
        <dbReference type="Proteomes" id="UP000249066"/>
    </source>
</evidence>
<dbReference type="Gene3D" id="1.20.1600.10">
    <property type="entry name" value="Outer membrane efflux proteins (OEP)"/>
    <property type="match status" value="1"/>
</dbReference>
<evidence type="ECO:0000256" key="2">
    <source>
        <dbReference type="ARBA" id="ARBA00007613"/>
    </source>
</evidence>
<dbReference type="PANTHER" id="PTHR30026:SF22">
    <property type="entry name" value="OUTER MEMBRANE EFFLUX PROTEIN"/>
    <property type="match status" value="1"/>
</dbReference>
<evidence type="ECO:0000313" key="8">
    <source>
        <dbReference type="EMBL" id="PZO89174.1"/>
    </source>
</evidence>
<evidence type="ECO:0000256" key="5">
    <source>
        <dbReference type="ARBA" id="ARBA00022692"/>
    </source>
</evidence>
<evidence type="ECO:0000256" key="7">
    <source>
        <dbReference type="ARBA" id="ARBA00023237"/>
    </source>
</evidence>
<evidence type="ECO:0000256" key="6">
    <source>
        <dbReference type="ARBA" id="ARBA00023136"/>
    </source>
</evidence>
<dbReference type="GO" id="GO:0009279">
    <property type="term" value="C:cell outer membrane"/>
    <property type="evidence" value="ECO:0007669"/>
    <property type="project" value="UniProtKB-SubCell"/>
</dbReference>
<dbReference type="InterPro" id="IPR051906">
    <property type="entry name" value="TolC-like"/>
</dbReference>
<dbReference type="Proteomes" id="UP000249066">
    <property type="component" value="Unassembled WGS sequence"/>
</dbReference>
<sequence>MSAAVLCMLPATVGAQDAYGPAAPATASADTAILDRPPGVTPELNRAIEQAFGGYPAIRSAKAQIRAARADVRGAKWLSYPSVSVEGFAYAGGRKTITGDNGVTANVVVEQPLWASGRIDGTIKRAEADKLAADAALLETALAIAVRLSDAYYALAQSAVDAAILDEGLAEHRRLVETITRRIEQEISPRADLDLAQSRVAQLEQRLAAAVASRAAALQALRELVGDQNYDPGNVPTYDARVHHPDPAQALEQAVTCSPTRQRLTAQALAAKANVEVVTSQALPQLSAQYSHNEVTGDRVGVVLRAQTSGGLSNLTAIDAAKLRRQSADLDVGVAERDLRQSLAADLAQNEADRQRIVEAAKAAVATRVVTESYKRQFAANGRSWFDVMNAVREATDAELTQADTEIDAMATNARILLRTCRWQPTPGSANEP</sequence>
<dbReference type="GO" id="GO:0015562">
    <property type="term" value="F:efflux transmembrane transporter activity"/>
    <property type="evidence" value="ECO:0007669"/>
    <property type="project" value="InterPro"/>
</dbReference>
<accession>A0A2W5A3M1</accession>
<evidence type="ECO:0000256" key="3">
    <source>
        <dbReference type="ARBA" id="ARBA00022448"/>
    </source>
</evidence>
<keyword evidence="5" id="KW-0812">Transmembrane</keyword>
<evidence type="ECO:0008006" key="10">
    <source>
        <dbReference type="Google" id="ProtNLM"/>
    </source>
</evidence>
<comment type="subcellular location">
    <subcellularLocation>
        <location evidence="1">Cell outer membrane</location>
    </subcellularLocation>
</comment>
<comment type="similarity">
    <text evidence="2">Belongs to the outer membrane factor (OMF) (TC 1.B.17) family.</text>
</comment>
<dbReference type="EMBL" id="QFNN01000070">
    <property type="protein sequence ID" value="PZO89174.1"/>
    <property type="molecule type" value="Genomic_DNA"/>
</dbReference>
<evidence type="ECO:0000256" key="4">
    <source>
        <dbReference type="ARBA" id="ARBA00022452"/>
    </source>
</evidence>
<dbReference type="GO" id="GO:0015288">
    <property type="term" value="F:porin activity"/>
    <property type="evidence" value="ECO:0007669"/>
    <property type="project" value="TreeGrafter"/>
</dbReference>
<dbReference type="SUPFAM" id="SSF56954">
    <property type="entry name" value="Outer membrane efflux proteins (OEP)"/>
    <property type="match status" value="1"/>
</dbReference>
<comment type="caution">
    <text evidence="8">The sequence shown here is derived from an EMBL/GenBank/DDBJ whole genome shotgun (WGS) entry which is preliminary data.</text>
</comment>
<protein>
    <recommendedName>
        <fullName evidence="10">Transporter</fullName>
    </recommendedName>
</protein>
<keyword evidence="6" id="KW-0472">Membrane</keyword>